<evidence type="ECO:0000259" key="9">
    <source>
        <dbReference type="Pfam" id="PF13847"/>
    </source>
</evidence>
<dbReference type="CDD" id="cd02440">
    <property type="entry name" value="AdoMet_MTases"/>
    <property type="match status" value="1"/>
</dbReference>
<sequence length="360" mass="38868">MALDALAVQNSVKTYYGETLSKSGDLKTNACCTGAAPPPKIREALRKVHPEVKAKYYGCGLCLPDDDLAGLSVLDLGCGAGRDCYLLSQLVGESGRVVGVDMTEAQLAVAREHQEWHAQEFGFASPNTEFKEGVIEDLGACGLEDASFDVIVSNCVINLASDKRAVLRDAFRVLKQGGELYFSDVYASRRMPADLAADPVLYGECLSGALYWNDFLALAKECGFTDPRLVEDAPITINNAELEDKVGQIKFFSATYRLFKLPTLLDADCEDYGQAVIYKGTIPGKEDAWSLDGHHFIEKGKVFPVCGNTYHMLHDTRLAPHFEFIGDKSTHYGIFEGCGKALPFGSAATAKGGAAAASCC</sequence>
<comment type="similarity">
    <text evidence="3">Belongs to the methyltransferase superfamily. Arsenite methyltransferase family.</text>
</comment>
<keyword evidence="1" id="KW-0808">Transferase</keyword>
<evidence type="ECO:0000256" key="7">
    <source>
        <dbReference type="ARBA" id="ARBA00047943"/>
    </source>
</evidence>
<comment type="catalytic activity">
    <reaction evidence="6">
        <text>arsenic triglutathione + [thioredoxin]-dithiol + S-adenosyl-L-methionine + 2 H2O = methylarsonous acid + [thioredoxin]-disulfide + 3 glutathione + S-adenosyl-L-homocysteine + H(+)</text>
        <dbReference type="Rhea" id="RHEA:69460"/>
        <dbReference type="Rhea" id="RHEA-COMP:10698"/>
        <dbReference type="Rhea" id="RHEA-COMP:10700"/>
        <dbReference type="ChEBI" id="CHEBI:15377"/>
        <dbReference type="ChEBI" id="CHEBI:15378"/>
        <dbReference type="ChEBI" id="CHEBI:17826"/>
        <dbReference type="ChEBI" id="CHEBI:29950"/>
        <dbReference type="ChEBI" id="CHEBI:50058"/>
        <dbReference type="ChEBI" id="CHEBI:57856"/>
        <dbReference type="ChEBI" id="CHEBI:57925"/>
        <dbReference type="ChEBI" id="CHEBI:59789"/>
        <dbReference type="ChEBI" id="CHEBI:183640"/>
        <dbReference type="EC" id="2.1.1.137"/>
    </reaction>
</comment>
<protein>
    <recommendedName>
        <fullName evidence="5">Arsenite methyltransferase</fullName>
        <ecNumber evidence="4">2.1.1.137</ecNumber>
    </recommendedName>
</protein>
<dbReference type="Pfam" id="PF13847">
    <property type="entry name" value="Methyltransf_31"/>
    <property type="match status" value="1"/>
</dbReference>
<dbReference type="GO" id="GO:0030791">
    <property type="term" value="F:arsenite methyltransferase activity"/>
    <property type="evidence" value="ECO:0007669"/>
    <property type="project" value="UniProtKB-EC"/>
</dbReference>
<dbReference type="PANTHER" id="PTHR43675">
    <property type="entry name" value="ARSENITE METHYLTRANSFERASE"/>
    <property type="match status" value="1"/>
</dbReference>
<comment type="catalytic activity">
    <reaction evidence="7">
        <text>arsenic triglutathione + 2 [thioredoxin]-dithiol + 2 S-adenosyl-L-methionine + H2O = dimethylarsinous acid + 2 [thioredoxin]-disulfide + 3 glutathione + 2 S-adenosyl-L-homocysteine + 2 H(+)</text>
        <dbReference type="Rhea" id="RHEA:69464"/>
        <dbReference type="Rhea" id="RHEA-COMP:10698"/>
        <dbReference type="Rhea" id="RHEA-COMP:10700"/>
        <dbReference type="ChEBI" id="CHEBI:15377"/>
        <dbReference type="ChEBI" id="CHEBI:15378"/>
        <dbReference type="ChEBI" id="CHEBI:23808"/>
        <dbReference type="ChEBI" id="CHEBI:29950"/>
        <dbReference type="ChEBI" id="CHEBI:50058"/>
        <dbReference type="ChEBI" id="CHEBI:57856"/>
        <dbReference type="ChEBI" id="CHEBI:57925"/>
        <dbReference type="ChEBI" id="CHEBI:59789"/>
        <dbReference type="ChEBI" id="CHEBI:183640"/>
        <dbReference type="EC" id="2.1.1.137"/>
    </reaction>
</comment>
<proteinExistence type="inferred from homology"/>
<reference evidence="10" key="1">
    <citation type="submission" date="2021-01" db="EMBL/GenBank/DDBJ databases">
        <authorList>
            <person name="Corre E."/>
            <person name="Pelletier E."/>
            <person name="Niang G."/>
            <person name="Scheremetjew M."/>
            <person name="Finn R."/>
            <person name="Kale V."/>
            <person name="Holt S."/>
            <person name="Cochrane G."/>
            <person name="Meng A."/>
            <person name="Brown T."/>
            <person name="Cohen L."/>
        </authorList>
    </citation>
    <scope>NUCLEOTIDE SEQUENCE</scope>
    <source>
        <strain evidence="10">CCMP281</strain>
    </source>
</reference>
<accession>A0A7S3BT41</accession>
<dbReference type="PANTHER" id="PTHR43675:SF8">
    <property type="entry name" value="ARSENITE METHYLTRANSFERASE"/>
    <property type="match status" value="1"/>
</dbReference>
<evidence type="ECO:0000313" key="10">
    <source>
        <dbReference type="EMBL" id="CAE0144218.1"/>
    </source>
</evidence>
<evidence type="ECO:0000256" key="4">
    <source>
        <dbReference type="ARBA" id="ARBA00034521"/>
    </source>
</evidence>
<evidence type="ECO:0000256" key="5">
    <source>
        <dbReference type="ARBA" id="ARBA00034545"/>
    </source>
</evidence>
<evidence type="ECO:0000256" key="3">
    <source>
        <dbReference type="ARBA" id="ARBA00034487"/>
    </source>
</evidence>
<evidence type="ECO:0000256" key="1">
    <source>
        <dbReference type="ARBA" id="ARBA00022679"/>
    </source>
</evidence>
<evidence type="ECO:0000256" key="2">
    <source>
        <dbReference type="ARBA" id="ARBA00022691"/>
    </source>
</evidence>
<dbReference type="EMBL" id="HBHX01063662">
    <property type="protein sequence ID" value="CAE0144218.1"/>
    <property type="molecule type" value="Transcribed_RNA"/>
</dbReference>
<dbReference type="SUPFAM" id="SSF53335">
    <property type="entry name" value="S-adenosyl-L-methionine-dependent methyltransferases"/>
    <property type="match status" value="1"/>
</dbReference>
<dbReference type="AlphaFoldDB" id="A0A7S3BT41"/>
<evidence type="ECO:0000256" key="8">
    <source>
        <dbReference type="ARBA" id="ARBA00048428"/>
    </source>
</evidence>
<feature type="domain" description="Methyltransferase" evidence="9">
    <location>
        <begin position="69"/>
        <end position="221"/>
    </location>
</feature>
<evidence type="ECO:0000256" key="6">
    <source>
        <dbReference type="ARBA" id="ARBA00047941"/>
    </source>
</evidence>
<name>A0A7S3BT41_9EUKA</name>
<dbReference type="Gene3D" id="3.40.5.100">
    <property type="match status" value="1"/>
</dbReference>
<keyword evidence="2" id="KW-0949">S-adenosyl-L-methionine</keyword>
<gene>
    <name evidence="10" type="ORF">HERI1096_LOCUS35220</name>
</gene>
<organism evidence="10">
    <name type="scientific">Haptolina ericina</name>
    <dbReference type="NCBI Taxonomy" id="156174"/>
    <lineage>
        <taxon>Eukaryota</taxon>
        <taxon>Haptista</taxon>
        <taxon>Haptophyta</taxon>
        <taxon>Prymnesiophyceae</taxon>
        <taxon>Prymnesiales</taxon>
        <taxon>Prymnesiaceae</taxon>
        <taxon>Haptolina</taxon>
    </lineage>
</organism>
<dbReference type="Gene3D" id="3.40.50.150">
    <property type="entry name" value="Vaccinia Virus protein VP39"/>
    <property type="match status" value="1"/>
</dbReference>
<comment type="catalytic activity">
    <reaction evidence="8">
        <text>arsenic triglutathione + 3 [thioredoxin]-dithiol + 3 S-adenosyl-L-methionine = trimethylarsine + 3 [thioredoxin]-disulfide + 3 glutathione + 3 S-adenosyl-L-homocysteine + 3 H(+)</text>
        <dbReference type="Rhea" id="RHEA:69432"/>
        <dbReference type="Rhea" id="RHEA-COMP:10698"/>
        <dbReference type="Rhea" id="RHEA-COMP:10700"/>
        <dbReference type="ChEBI" id="CHEBI:15378"/>
        <dbReference type="ChEBI" id="CHEBI:27130"/>
        <dbReference type="ChEBI" id="CHEBI:29950"/>
        <dbReference type="ChEBI" id="CHEBI:50058"/>
        <dbReference type="ChEBI" id="CHEBI:57856"/>
        <dbReference type="ChEBI" id="CHEBI:57925"/>
        <dbReference type="ChEBI" id="CHEBI:59789"/>
        <dbReference type="ChEBI" id="CHEBI:183640"/>
        <dbReference type="EC" id="2.1.1.137"/>
    </reaction>
</comment>
<dbReference type="InterPro" id="IPR029063">
    <property type="entry name" value="SAM-dependent_MTases_sf"/>
</dbReference>
<dbReference type="InterPro" id="IPR025714">
    <property type="entry name" value="Methyltranfer_dom"/>
</dbReference>
<dbReference type="InterPro" id="IPR026669">
    <property type="entry name" value="Arsenite_MeTrfase-like"/>
</dbReference>
<dbReference type="EC" id="2.1.1.137" evidence="4"/>